<accession>A0A1A0QVA2</accession>
<gene>
    <name evidence="2" type="ORF">A5792_27050</name>
</gene>
<dbReference type="OrthoDB" id="4752162at2"/>
<protein>
    <submittedName>
        <fullName evidence="2">Uncharacterized protein</fullName>
    </submittedName>
</protein>
<dbReference type="EMBL" id="LZSO01000035">
    <property type="protein sequence ID" value="OBB26037.1"/>
    <property type="molecule type" value="Genomic_DNA"/>
</dbReference>
<name>A0A1A0QVA2_MYCPR</name>
<keyword evidence="1" id="KW-1133">Transmembrane helix</keyword>
<dbReference type="GeneID" id="98802029"/>
<reference evidence="3" key="1">
    <citation type="submission" date="2016-06" db="EMBL/GenBank/DDBJ databases">
        <authorList>
            <person name="Sutton G."/>
            <person name="Brinkac L."/>
            <person name="Sanka R."/>
            <person name="Adams M."/>
            <person name="Lau E."/>
            <person name="Mehaffy C."/>
            <person name="Tameris M."/>
            <person name="Hatherill M."/>
            <person name="Hanekom W."/>
            <person name="Mahomed H."/>
            <person name="Mcshane H."/>
        </authorList>
    </citation>
    <scope>NUCLEOTIDE SEQUENCE [LARGE SCALE GENOMIC DNA]</scope>
    <source>
        <strain evidence="3">852002-51209_SCH5440388</strain>
    </source>
</reference>
<proteinExistence type="predicted"/>
<evidence type="ECO:0000256" key="1">
    <source>
        <dbReference type="SAM" id="Phobius"/>
    </source>
</evidence>
<feature type="transmembrane region" description="Helical" evidence="1">
    <location>
        <begin position="81"/>
        <end position="103"/>
    </location>
</feature>
<evidence type="ECO:0000313" key="3">
    <source>
        <dbReference type="Proteomes" id="UP000093902"/>
    </source>
</evidence>
<dbReference type="STRING" id="43304.GCA_001403655_00698"/>
<dbReference type="RefSeq" id="WP_055110367.1">
    <property type="nucleotide sequence ID" value="NZ_JACKTU010000055.1"/>
</dbReference>
<sequence>MSSRVVAKHPDPTPDALVALRNSRLWETHAQRCTGAESDHALWAAAQWSSTHQMLMASTPGTRRVPLRRGAVEKKMSAGSYVYLVVVGGILLFILGSSVWRLFT</sequence>
<dbReference type="AlphaFoldDB" id="A0A1A0QVA2"/>
<organism evidence="2 3">
    <name type="scientific">Mycolicibacterium peregrinum</name>
    <name type="common">Mycobacterium peregrinum</name>
    <dbReference type="NCBI Taxonomy" id="43304"/>
    <lineage>
        <taxon>Bacteria</taxon>
        <taxon>Bacillati</taxon>
        <taxon>Actinomycetota</taxon>
        <taxon>Actinomycetes</taxon>
        <taxon>Mycobacteriales</taxon>
        <taxon>Mycobacteriaceae</taxon>
        <taxon>Mycolicibacterium</taxon>
    </lineage>
</organism>
<dbReference type="Proteomes" id="UP000093902">
    <property type="component" value="Unassembled WGS sequence"/>
</dbReference>
<evidence type="ECO:0000313" key="2">
    <source>
        <dbReference type="EMBL" id="OBB26037.1"/>
    </source>
</evidence>
<keyword evidence="1" id="KW-0812">Transmembrane</keyword>
<keyword evidence="1" id="KW-0472">Membrane</keyword>
<comment type="caution">
    <text evidence="2">The sequence shown here is derived from an EMBL/GenBank/DDBJ whole genome shotgun (WGS) entry which is preliminary data.</text>
</comment>